<dbReference type="InterPro" id="IPR044068">
    <property type="entry name" value="CB"/>
</dbReference>
<feature type="non-terminal residue" evidence="3">
    <location>
        <position position="310"/>
    </location>
</feature>
<reference evidence="3" key="1">
    <citation type="journal article" date="2020" name="Nat. Commun.">
        <title>Large-scale genome sequencing of mycorrhizal fungi provides insights into the early evolution of symbiotic traits.</title>
        <authorList>
            <person name="Miyauchi S."/>
            <person name="Kiss E."/>
            <person name="Kuo A."/>
            <person name="Drula E."/>
            <person name="Kohler A."/>
            <person name="Sanchez-Garcia M."/>
            <person name="Morin E."/>
            <person name="Andreopoulos B."/>
            <person name="Barry K.W."/>
            <person name="Bonito G."/>
            <person name="Buee M."/>
            <person name="Carver A."/>
            <person name="Chen C."/>
            <person name="Cichocki N."/>
            <person name="Clum A."/>
            <person name="Culley D."/>
            <person name="Crous P.W."/>
            <person name="Fauchery L."/>
            <person name="Girlanda M."/>
            <person name="Hayes R.D."/>
            <person name="Keri Z."/>
            <person name="LaButti K."/>
            <person name="Lipzen A."/>
            <person name="Lombard V."/>
            <person name="Magnuson J."/>
            <person name="Maillard F."/>
            <person name="Murat C."/>
            <person name="Nolan M."/>
            <person name="Ohm R.A."/>
            <person name="Pangilinan J."/>
            <person name="Pereira M.F."/>
            <person name="Perotto S."/>
            <person name="Peter M."/>
            <person name="Pfister S."/>
            <person name="Riley R."/>
            <person name="Sitrit Y."/>
            <person name="Stielow J.B."/>
            <person name="Szollosi G."/>
            <person name="Zifcakova L."/>
            <person name="Stursova M."/>
            <person name="Spatafora J.W."/>
            <person name="Tedersoo L."/>
            <person name="Vaario L.M."/>
            <person name="Yamada A."/>
            <person name="Yan M."/>
            <person name="Wang P."/>
            <person name="Xu J."/>
            <person name="Bruns T."/>
            <person name="Baldrian P."/>
            <person name="Vilgalys R."/>
            <person name="Dunand C."/>
            <person name="Henrissat B."/>
            <person name="Grigoriev I.V."/>
            <person name="Hibbett D."/>
            <person name="Nagy L.G."/>
            <person name="Martin F.M."/>
        </authorList>
    </citation>
    <scope>NUCLEOTIDE SEQUENCE</scope>
    <source>
        <strain evidence="3">UP504</strain>
    </source>
</reference>
<dbReference type="PANTHER" id="PTHR34605:SF4">
    <property type="entry name" value="DNA ADENINE METHYLTRANSFERASE"/>
    <property type="match status" value="1"/>
</dbReference>
<dbReference type="PROSITE" id="PS51900">
    <property type="entry name" value="CB"/>
    <property type="match status" value="1"/>
</dbReference>
<accession>A0A9P6B0F7</accession>
<evidence type="ECO:0000259" key="2">
    <source>
        <dbReference type="PROSITE" id="PS51900"/>
    </source>
</evidence>
<sequence>LESLLENSLSPQTLATYGSGLAHWQSWCDSQGIPEDDCFPAPSHTLAFFLASISTSSTSKINNAMSTLHHWHEINGQIWHGNDPFLLKVCHAATSSLPSSPSLPPRPPVFPVHLFALQNHLDFNNTFDSAVFAVATCAFWGVCHLGELTVPSVTSFDATIHVSWAPGVMFLGSGPSPTCSAKFHVPWTKTTKFLGADICITVISHGSSPVLAMEHHLLSNRGLHGLLPLAHLFAYRTASGCLPMTKMAFNAWCTEVFMHAGFPAVYGHSLWIGGATEHLWQGLSIHLLKIQGCWKSDAFEHYLWKTDEVL</sequence>
<dbReference type="GO" id="GO:0006310">
    <property type="term" value="P:DNA recombination"/>
    <property type="evidence" value="ECO:0007669"/>
    <property type="project" value="InterPro"/>
</dbReference>
<dbReference type="Gene3D" id="1.10.443.10">
    <property type="entry name" value="Intergrase catalytic core"/>
    <property type="match status" value="1"/>
</dbReference>
<evidence type="ECO:0000313" key="4">
    <source>
        <dbReference type="Proteomes" id="UP000886523"/>
    </source>
</evidence>
<dbReference type="InterPro" id="IPR013762">
    <property type="entry name" value="Integrase-like_cat_sf"/>
</dbReference>
<evidence type="ECO:0000313" key="3">
    <source>
        <dbReference type="EMBL" id="KAF9515389.1"/>
    </source>
</evidence>
<name>A0A9P6B0F7_9AGAM</name>
<feature type="domain" description="Core-binding (CB)" evidence="2">
    <location>
        <begin position="1"/>
        <end position="76"/>
    </location>
</feature>
<proteinExistence type="predicted"/>
<dbReference type="InterPro" id="IPR010998">
    <property type="entry name" value="Integrase_recombinase_N"/>
</dbReference>
<dbReference type="AlphaFoldDB" id="A0A9P6B0F7"/>
<keyword evidence="1" id="KW-0238">DNA-binding</keyword>
<protein>
    <recommendedName>
        <fullName evidence="2">Core-binding (CB) domain-containing protein</fullName>
    </recommendedName>
</protein>
<dbReference type="InterPro" id="IPR052925">
    <property type="entry name" value="Phage_Integrase-like_Recomb"/>
</dbReference>
<dbReference type="SUPFAM" id="SSF47823">
    <property type="entry name" value="lambda integrase-like, N-terminal domain"/>
    <property type="match status" value="1"/>
</dbReference>
<gene>
    <name evidence="3" type="ORF">BS47DRAFT_1255538</name>
</gene>
<organism evidence="3 4">
    <name type="scientific">Hydnum rufescens UP504</name>
    <dbReference type="NCBI Taxonomy" id="1448309"/>
    <lineage>
        <taxon>Eukaryota</taxon>
        <taxon>Fungi</taxon>
        <taxon>Dikarya</taxon>
        <taxon>Basidiomycota</taxon>
        <taxon>Agaricomycotina</taxon>
        <taxon>Agaricomycetes</taxon>
        <taxon>Cantharellales</taxon>
        <taxon>Hydnaceae</taxon>
        <taxon>Hydnum</taxon>
    </lineage>
</organism>
<dbReference type="GO" id="GO:0015074">
    <property type="term" value="P:DNA integration"/>
    <property type="evidence" value="ECO:0007669"/>
    <property type="project" value="InterPro"/>
</dbReference>
<dbReference type="EMBL" id="MU128951">
    <property type="protein sequence ID" value="KAF9515389.1"/>
    <property type="molecule type" value="Genomic_DNA"/>
</dbReference>
<dbReference type="PANTHER" id="PTHR34605">
    <property type="entry name" value="PHAGE_INTEGRASE DOMAIN-CONTAINING PROTEIN"/>
    <property type="match status" value="1"/>
</dbReference>
<keyword evidence="4" id="KW-1185">Reference proteome</keyword>
<dbReference type="Proteomes" id="UP000886523">
    <property type="component" value="Unassembled WGS sequence"/>
</dbReference>
<evidence type="ECO:0000256" key="1">
    <source>
        <dbReference type="ARBA" id="ARBA00023125"/>
    </source>
</evidence>
<dbReference type="OrthoDB" id="3266428at2759"/>
<comment type="caution">
    <text evidence="3">The sequence shown here is derived from an EMBL/GenBank/DDBJ whole genome shotgun (WGS) entry which is preliminary data.</text>
</comment>
<dbReference type="GO" id="GO:0003677">
    <property type="term" value="F:DNA binding"/>
    <property type="evidence" value="ECO:0007669"/>
    <property type="project" value="UniProtKB-KW"/>
</dbReference>
<dbReference type="Gene3D" id="1.10.150.130">
    <property type="match status" value="1"/>
</dbReference>
<feature type="non-terminal residue" evidence="3">
    <location>
        <position position="1"/>
    </location>
</feature>